<dbReference type="GO" id="GO:0043041">
    <property type="term" value="P:amino acid activation for nonribosomal peptide biosynthetic process"/>
    <property type="evidence" value="ECO:0007669"/>
    <property type="project" value="TreeGrafter"/>
</dbReference>
<dbReference type="PROSITE" id="PS50075">
    <property type="entry name" value="CARRIER"/>
    <property type="match status" value="1"/>
</dbReference>
<dbReference type="SUPFAM" id="SSF52777">
    <property type="entry name" value="CoA-dependent acyltransferases"/>
    <property type="match status" value="2"/>
</dbReference>
<dbReference type="Pfam" id="PF00668">
    <property type="entry name" value="Condensation"/>
    <property type="match status" value="1"/>
</dbReference>
<dbReference type="PANTHER" id="PTHR45527">
    <property type="entry name" value="NONRIBOSOMAL PEPTIDE SYNTHETASE"/>
    <property type="match status" value="1"/>
</dbReference>
<dbReference type="GO" id="GO:0003824">
    <property type="term" value="F:catalytic activity"/>
    <property type="evidence" value="ECO:0007669"/>
    <property type="project" value="InterPro"/>
</dbReference>
<dbReference type="InterPro" id="IPR009081">
    <property type="entry name" value="PP-bd_ACP"/>
</dbReference>
<organism evidence="5 6">
    <name type="scientific">Corallococcus terminator</name>
    <dbReference type="NCBI Taxonomy" id="2316733"/>
    <lineage>
        <taxon>Bacteria</taxon>
        <taxon>Pseudomonadati</taxon>
        <taxon>Myxococcota</taxon>
        <taxon>Myxococcia</taxon>
        <taxon>Myxococcales</taxon>
        <taxon>Cystobacterineae</taxon>
        <taxon>Myxococcaceae</taxon>
        <taxon>Corallococcus</taxon>
    </lineage>
</organism>
<keyword evidence="6" id="KW-1185">Reference proteome</keyword>
<dbReference type="SUPFAM" id="SSF47336">
    <property type="entry name" value="ACP-like"/>
    <property type="match status" value="1"/>
</dbReference>
<dbReference type="OrthoDB" id="2472181at2"/>
<dbReference type="PANTHER" id="PTHR45527:SF1">
    <property type="entry name" value="FATTY ACID SYNTHASE"/>
    <property type="match status" value="1"/>
</dbReference>
<protein>
    <recommendedName>
        <fullName evidence="4">Carrier domain-containing protein</fullName>
    </recommendedName>
</protein>
<evidence type="ECO:0000313" key="6">
    <source>
        <dbReference type="Proteomes" id="UP000268094"/>
    </source>
</evidence>
<reference evidence="6" key="1">
    <citation type="submission" date="2018-09" db="EMBL/GenBank/DDBJ databases">
        <authorList>
            <person name="Livingstone P.G."/>
            <person name="Whitworth D.E."/>
        </authorList>
    </citation>
    <scope>NUCLEOTIDE SEQUENCE [LARGE SCALE GENOMIC DNA]</scope>
    <source>
        <strain evidence="6">CA054A</strain>
    </source>
</reference>
<dbReference type="GO" id="GO:0031177">
    <property type="term" value="F:phosphopantetheine binding"/>
    <property type="evidence" value="ECO:0007669"/>
    <property type="project" value="InterPro"/>
</dbReference>
<dbReference type="Pfam" id="PF00550">
    <property type="entry name" value="PP-binding"/>
    <property type="match status" value="1"/>
</dbReference>
<dbReference type="AlphaFoldDB" id="A0A3A8HS92"/>
<dbReference type="GO" id="GO:0005829">
    <property type="term" value="C:cytosol"/>
    <property type="evidence" value="ECO:0007669"/>
    <property type="project" value="TreeGrafter"/>
</dbReference>
<keyword evidence="2" id="KW-0596">Phosphopantetheine</keyword>
<dbReference type="SMART" id="SM00823">
    <property type="entry name" value="PKS_PP"/>
    <property type="match status" value="1"/>
</dbReference>
<accession>A0A3A8HS92</accession>
<dbReference type="FunFam" id="1.10.1200.10:FF:000005">
    <property type="entry name" value="Nonribosomal peptide synthetase 1"/>
    <property type="match status" value="1"/>
</dbReference>
<dbReference type="InterPro" id="IPR006162">
    <property type="entry name" value="Ppantetheine_attach_site"/>
</dbReference>
<dbReference type="Gene3D" id="3.30.559.10">
    <property type="entry name" value="Chloramphenicol acetyltransferase-like domain"/>
    <property type="match status" value="1"/>
</dbReference>
<sequence>MTTAFPMSFAQQRLCFLHRMDPTGAAHATVRCHRVTGPLDLRALRGALDVLVARHEPLRTVFPLGAQQGVSPEGRAHVHVVDVATEAEALRHAQVEAARPFDLEHGPLLRLTVLRLEPRTHFLVFAVHLLAADGGSLQVFSEDLALAYRAAVLGEPTGLSELPVQYVDWAAWQREQLTASRRESLSRWWRERLSGVPLFLDLVSPRPALGRGRRAHRVLPDAITRSVHALASAERQTVFTVLAATCGLVLGHRAGRERVLLGLAVANRDLPEVERVLGFFVNTVVLEVDLRGDPDFRELLTRVATSTAAAYAHKDLPFEQLVEDLSPPRDATRSPVVQVNFAYHPPHTAGALVLHGCEVTELLLDLPTAKFELTLRVEERSDGPCTVWAEFDESLFDLAFIEGLLAAYEELLRTVDPGARASRLRPARTATEEHLARIFADVLKVASIEPYDDFFRLGGHSLQLVEIAARVRTEMGQELGLRALYQHPTVAGAAALLERTGASR</sequence>
<dbReference type="Gene3D" id="3.30.559.30">
    <property type="entry name" value="Nonribosomal peptide synthetase, condensation domain"/>
    <property type="match status" value="1"/>
</dbReference>
<dbReference type="RefSeq" id="WP_120545116.1">
    <property type="nucleotide sequence ID" value="NZ_RAVZ01000400.1"/>
</dbReference>
<dbReference type="InterPro" id="IPR036736">
    <property type="entry name" value="ACP-like_sf"/>
</dbReference>
<dbReference type="Proteomes" id="UP000268094">
    <property type="component" value="Unassembled WGS sequence"/>
</dbReference>
<dbReference type="InterPro" id="IPR023213">
    <property type="entry name" value="CAT-like_dom_sf"/>
</dbReference>
<gene>
    <name evidence="5" type="ORF">D7V88_36030</name>
</gene>
<dbReference type="CDD" id="cd19531">
    <property type="entry name" value="LCL_NRPS-like"/>
    <property type="match status" value="1"/>
</dbReference>
<evidence type="ECO:0000313" key="5">
    <source>
        <dbReference type="EMBL" id="RKG73685.1"/>
    </source>
</evidence>
<comment type="caution">
    <text evidence="5">The sequence shown here is derived from an EMBL/GenBank/DDBJ whole genome shotgun (WGS) entry which is preliminary data.</text>
</comment>
<dbReference type="GO" id="GO:0044550">
    <property type="term" value="P:secondary metabolite biosynthetic process"/>
    <property type="evidence" value="ECO:0007669"/>
    <property type="project" value="TreeGrafter"/>
</dbReference>
<proteinExistence type="predicted"/>
<evidence type="ECO:0000256" key="3">
    <source>
        <dbReference type="ARBA" id="ARBA00022553"/>
    </source>
</evidence>
<dbReference type="InterPro" id="IPR001242">
    <property type="entry name" value="Condensation_dom"/>
</dbReference>
<dbReference type="Gene3D" id="1.10.1200.10">
    <property type="entry name" value="ACP-like"/>
    <property type="match status" value="1"/>
</dbReference>
<name>A0A3A8HS92_9BACT</name>
<keyword evidence="3" id="KW-0597">Phosphoprotein</keyword>
<evidence type="ECO:0000256" key="2">
    <source>
        <dbReference type="ARBA" id="ARBA00022450"/>
    </source>
</evidence>
<evidence type="ECO:0000259" key="4">
    <source>
        <dbReference type="PROSITE" id="PS50075"/>
    </source>
</evidence>
<evidence type="ECO:0000256" key="1">
    <source>
        <dbReference type="ARBA" id="ARBA00001957"/>
    </source>
</evidence>
<dbReference type="InterPro" id="IPR020806">
    <property type="entry name" value="PKS_PP-bd"/>
</dbReference>
<dbReference type="EMBL" id="RAVZ01000400">
    <property type="protein sequence ID" value="RKG73685.1"/>
    <property type="molecule type" value="Genomic_DNA"/>
</dbReference>
<feature type="domain" description="Carrier" evidence="4">
    <location>
        <begin position="426"/>
        <end position="501"/>
    </location>
</feature>
<comment type="cofactor">
    <cofactor evidence="1">
        <name>pantetheine 4'-phosphate</name>
        <dbReference type="ChEBI" id="CHEBI:47942"/>
    </cofactor>
</comment>
<dbReference type="PROSITE" id="PS00012">
    <property type="entry name" value="PHOSPHOPANTETHEINE"/>
    <property type="match status" value="1"/>
</dbReference>